<reference evidence="2" key="2">
    <citation type="submission" date="2025-09" db="UniProtKB">
        <authorList>
            <consortium name="Ensembl"/>
        </authorList>
    </citation>
    <scope>IDENTIFICATION</scope>
</reference>
<sequence>MTPHTAVYFPVPGSAKATHVPHPVPVQCHPAIPGLLPEAVWEGPARGSPGGHGQLQRGGPPLPIRHPDFHQPRGGQGGRWEGTAQAPEAF</sequence>
<dbReference type="GeneTree" id="ENSGT00950000185035"/>
<evidence type="ECO:0000256" key="1">
    <source>
        <dbReference type="SAM" id="MobiDB-lite"/>
    </source>
</evidence>
<name>A0A8C6F0P3_MONMO</name>
<reference evidence="2" key="1">
    <citation type="submission" date="2025-08" db="UniProtKB">
        <authorList>
            <consortium name="Ensembl"/>
        </authorList>
    </citation>
    <scope>IDENTIFICATION</scope>
</reference>
<accession>A0A8C6F0P3</accession>
<feature type="region of interest" description="Disordered" evidence="1">
    <location>
        <begin position="39"/>
        <end position="90"/>
    </location>
</feature>
<dbReference type="AlphaFoldDB" id="A0A8C6F0P3"/>
<protein>
    <submittedName>
        <fullName evidence="2">Uncharacterized protein</fullName>
    </submittedName>
</protein>
<dbReference type="Proteomes" id="UP000694561">
    <property type="component" value="Unplaced"/>
</dbReference>
<evidence type="ECO:0000313" key="2">
    <source>
        <dbReference type="Ensembl" id="ENSMMNP00015001760.1"/>
    </source>
</evidence>
<organism evidence="2 3">
    <name type="scientific">Monodon monoceros</name>
    <name type="common">Narwhal</name>
    <name type="synonym">Ceratodon monodon</name>
    <dbReference type="NCBI Taxonomy" id="40151"/>
    <lineage>
        <taxon>Eukaryota</taxon>
        <taxon>Metazoa</taxon>
        <taxon>Chordata</taxon>
        <taxon>Craniata</taxon>
        <taxon>Vertebrata</taxon>
        <taxon>Euteleostomi</taxon>
        <taxon>Mammalia</taxon>
        <taxon>Eutheria</taxon>
        <taxon>Laurasiatheria</taxon>
        <taxon>Artiodactyla</taxon>
        <taxon>Whippomorpha</taxon>
        <taxon>Cetacea</taxon>
        <taxon>Odontoceti</taxon>
        <taxon>Monodontidae</taxon>
        <taxon>Monodon</taxon>
    </lineage>
</organism>
<keyword evidence="3" id="KW-1185">Reference proteome</keyword>
<evidence type="ECO:0000313" key="3">
    <source>
        <dbReference type="Proteomes" id="UP000694561"/>
    </source>
</evidence>
<dbReference type="Ensembl" id="ENSMMNT00015001943.1">
    <property type="protein sequence ID" value="ENSMMNP00015001760.1"/>
    <property type="gene ID" value="ENSMMNG00015001364.1"/>
</dbReference>
<proteinExistence type="predicted"/>